<dbReference type="InterPro" id="IPR002110">
    <property type="entry name" value="Ankyrin_rpt"/>
</dbReference>
<evidence type="ECO:0000256" key="5">
    <source>
        <dbReference type="RuleBase" id="RU362114"/>
    </source>
</evidence>
<feature type="repeat" description="ANK" evidence="4">
    <location>
        <begin position="260"/>
        <end position="283"/>
    </location>
</feature>
<keyword evidence="4" id="KW-0040">ANK repeat</keyword>
<sequence length="936" mass="108110">MLVLPSTAPTITNLCSKILNNDNNSKDVLEPMNNYEESFGQNESQLIEICDDKTIGLSNKSFSKKNTKVIDICDDDESSNNSSVKKTTEVIDICDDDESSYKSSAKRKIQAIDISDDEELSYKSYTKKNTEVVDICDEDESSCKSFKKKKTEVIDICDKGNETHKNKNVKIICISEDEESNENFSIEEENNHFMGRISTSKDNSDDEKFKPIICTTCPLSEFEILSHKKIQAAQYCDENYLKYLKEWLSKGSRVNARDWAGMTLLHVASKFGNTKLLELLLEHPEVHLNIEEINTGYTPMMLASKMGHCSAVKILIEHKGKCPVNVHTLNKVLISASHHQQWDIVHKILENSVELGDLALESAFDCAKLNGKLDIVEDISSRFSHIISDKILLQATINQEWKFVFLLIKSQKEFRKETMVYVFSEAFMILDMDIMQYFFTQNYSAELLEFDTLITVFGKICGKKDEMSRNVASLLDAKVMNIITPFKINTSNHSSGSVWSHNLDGNIQAAEICKHSVMSYCKLERHGCPCLHATENFHWQISFTWNCWINLTKKQSQCIEEAYCNPEIDNCYPFYNSHLSTQSMQEKGIMSLLGNENWVVDFKYNIITNYLAHCNTNYTKLKHMKHVFIRRLAVKDSVANQHQWYFKENDSVWVNYGNRGPTLDSIENFYSMVFELPIDQRFFKFINNTQSYTLDFNRMEQTNITTGTKRFVKRRPKKHLTLYLRFHNKIIKADGSNLREKVDIPEGEYKEIFDKLKHRLNTDNINGSHIESVEKVNNPFLKRSHKLRLEMMETQYADVCKIFTKKLLHGTKKECVERIICENFDWRLNGKSNGKVFGQGAYFTPDSNYALSYAPPDSDGKRYIIISSIIVGCMVLGNKNMEKPPINPATRLPYDTSVNNIISPNIYVKYNRQEYCPEYVVTIQKNSYHRPWNDII</sequence>
<dbReference type="Gene3D" id="1.25.40.20">
    <property type="entry name" value="Ankyrin repeat-containing domain"/>
    <property type="match status" value="1"/>
</dbReference>
<dbReference type="SMART" id="SM00248">
    <property type="entry name" value="ANK"/>
    <property type="match status" value="2"/>
</dbReference>
<keyword evidence="5" id="KW-0808">Transferase</keyword>
<dbReference type="EC" id="2.4.2.-" evidence="5"/>
<evidence type="ECO:0000259" key="7">
    <source>
        <dbReference type="PROSITE" id="PS51059"/>
    </source>
</evidence>
<dbReference type="InterPro" id="IPR037197">
    <property type="entry name" value="WWE_dom_sf"/>
</dbReference>
<name>A0AAV2S2S4_MEGNR</name>
<evidence type="ECO:0000256" key="1">
    <source>
        <dbReference type="ARBA" id="ARBA00004123"/>
    </source>
</evidence>
<dbReference type="EMBL" id="CAXKWB010039326">
    <property type="protein sequence ID" value="CAL4152929.1"/>
    <property type="molecule type" value="Genomic_DNA"/>
</dbReference>
<dbReference type="SUPFAM" id="SSF56399">
    <property type="entry name" value="ADP-ribosylation"/>
    <property type="match status" value="1"/>
</dbReference>
<dbReference type="GO" id="GO:0003950">
    <property type="term" value="F:NAD+ poly-ADP-ribosyltransferase activity"/>
    <property type="evidence" value="ECO:0007669"/>
    <property type="project" value="UniProtKB-UniRule"/>
</dbReference>
<keyword evidence="2" id="KW-0539">Nucleus</keyword>
<dbReference type="InterPro" id="IPR036770">
    <property type="entry name" value="Ankyrin_rpt-contain_sf"/>
</dbReference>
<keyword evidence="5" id="KW-0328">Glycosyltransferase</keyword>
<dbReference type="SUPFAM" id="SSF48403">
    <property type="entry name" value="Ankyrin repeat"/>
    <property type="match status" value="1"/>
</dbReference>
<dbReference type="SUPFAM" id="SSF117839">
    <property type="entry name" value="WWE domain"/>
    <property type="match status" value="1"/>
</dbReference>
<reference evidence="8 9" key="1">
    <citation type="submission" date="2024-05" db="EMBL/GenBank/DDBJ databases">
        <authorList>
            <person name="Wallberg A."/>
        </authorList>
    </citation>
    <scope>NUCLEOTIDE SEQUENCE [LARGE SCALE GENOMIC DNA]</scope>
</reference>
<dbReference type="GO" id="GO:0005634">
    <property type="term" value="C:nucleus"/>
    <property type="evidence" value="ECO:0007669"/>
    <property type="project" value="UniProtKB-SubCell"/>
</dbReference>
<dbReference type="PANTHER" id="PTHR45740">
    <property type="entry name" value="POLY [ADP-RIBOSE] POLYMERASE"/>
    <property type="match status" value="1"/>
</dbReference>
<dbReference type="AlphaFoldDB" id="A0AAV2S2S4"/>
<keyword evidence="5" id="KW-0520">NAD</keyword>
<comment type="caution">
    <text evidence="8">The sequence shown here is derived from an EMBL/GenBank/DDBJ whole genome shotgun (WGS) entry which is preliminary data.</text>
</comment>
<dbReference type="PROSITE" id="PS50088">
    <property type="entry name" value="ANK_REPEAT"/>
    <property type="match status" value="1"/>
</dbReference>
<comment type="similarity">
    <text evidence="3">Belongs to the ARTD/PARP family.</text>
</comment>
<accession>A0AAV2S2S4</accession>
<dbReference type="InterPro" id="IPR004170">
    <property type="entry name" value="WWE_dom"/>
</dbReference>
<dbReference type="Gene3D" id="3.30.720.50">
    <property type="match status" value="1"/>
</dbReference>
<dbReference type="PROSITE" id="PS51059">
    <property type="entry name" value="PARP_CATALYTIC"/>
    <property type="match status" value="1"/>
</dbReference>
<evidence type="ECO:0000313" key="9">
    <source>
        <dbReference type="Proteomes" id="UP001497623"/>
    </source>
</evidence>
<feature type="domain" description="PARP catalytic" evidence="7">
    <location>
        <begin position="729"/>
        <end position="936"/>
    </location>
</feature>
<dbReference type="Pfam" id="PF02825">
    <property type="entry name" value="WWE"/>
    <property type="match status" value="1"/>
</dbReference>
<dbReference type="InterPro" id="IPR051712">
    <property type="entry name" value="ARTD-AVP"/>
</dbReference>
<proteinExistence type="inferred from homology"/>
<evidence type="ECO:0000256" key="3">
    <source>
        <dbReference type="ARBA" id="ARBA00024347"/>
    </source>
</evidence>
<feature type="domain" description="WWE" evidence="6">
    <location>
        <begin position="630"/>
        <end position="714"/>
    </location>
</feature>
<evidence type="ECO:0000256" key="2">
    <source>
        <dbReference type="ARBA" id="ARBA00023242"/>
    </source>
</evidence>
<dbReference type="GO" id="GO:1990404">
    <property type="term" value="F:NAD+-protein mono-ADP-ribosyltransferase activity"/>
    <property type="evidence" value="ECO:0007669"/>
    <property type="project" value="TreeGrafter"/>
</dbReference>
<dbReference type="InterPro" id="IPR012317">
    <property type="entry name" value="Poly(ADP-ribose)pol_cat_dom"/>
</dbReference>
<dbReference type="Pfam" id="PF12796">
    <property type="entry name" value="Ank_2"/>
    <property type="match status" value="1"/>
</dbReference>
<keyword evidence="9" id="KW-1185">Reference proteome</keyword>
<organism evidence="8 9">
    <name type="scientific">Meganyctiphanes norvegica</name>
    <name type="common">Northern krill</name>
    <name type="synonym">Thysanopoda norvegica</name>
    <dbReference type="NCBI Taxonomy" id="48144"/>
    <lineage>
        <taxon>Eukaryota</taxon>
        <taxon>Metazoa</taxon>
        <taxon>Ecdysozoa</taxon>
        <taxon>Arthropoda</taxon>
        <taxon>Crustacea</taxon>
        <taxon>Multicrustacea</taxon>
        <taxon>Malacostraca</taxon>
        <taxon>Eumalacostraca</taxon>
        <taxon>Eucarida</taxon>
        <taxon>Euphausiacea</taxon>
        <taxon>Euphausiidae</taxon>
        <taxon>Meganyctiphanes</taxon>
    </lineage>
</organism>
<protein>
    <recommendedName>
        <fullName evidence="5">Poly [ADP-ribose] polymerase</fullName>
        <shortName evidence="5">PARP</shortName>
        <ecNumber evidence="5">2.4.2.-</ecNumber>
    </recommendedName>
</protein>
<dbReference type="Gene3D" id="3.90.228.10">
    <property type="match status" value="1"/>
</dbReference>
<dbReference type="PANTHER" id="PTHR45740:SF2">
    <property type="entry name" value="POLY [ADP-RIBOSE] POLYMERASE"/>
    <property type="match status" value="1"/>
</dbReference>
<gene>
    <name evidence="8" type="ORF">MNOR_LOCUS31108</name>
</gene>
<dbReference type="PROSITE" id="PS50918">
    <property type="entry name" value="WWE"/>
    <property type="match status" value="1"/>
</dbReference>
<evidence type="ECO:0000313" key="8">
    <source>
        <dbReference type="EMBL" id="CAL4152929.1"/>
    </source>
</evidence>
<comment type="subcellular location">
    <subcellularLocation>
        <location evidence="1">Nucleus</location>
    </subcellularLocation>
</comment>
<dbReference type="Proteomes" id="UP001497623">
    <property type="component" value="Unassembled WGS sequence"/>
</dbReference>
<evidence type="ECO:0000256" key="4">
    <source>
        <dbReference type="PROSITE-ProRule" id="PRU00023"/>
    </source>
</evidence>
<evidence type="ECO:0000259" key="6">
    <source>
        <dbReference type="PROSITE" id="PS50918"/>
    </source>
</evidence>
<dbReference type="Pfam" id="PF00644">
    <property type="entry name" value="PARP"/>
    <property type="match status" value="1"/>
</dbReference>
<dbReference type="PROSITE" id="PS50297">
    <property type="entry name" value="ANK_REP_REGION"/>
    <property type="match status" value="1"/>
</dbReference>